<dbReference type="OrthoDB" id="9789813at2"/>
<accession>V5WCR3</accession>
<reference evidence="3 4" key="1">
    <citation type="journal article" date="2015" name="Stand. Genomic Sci.">
        <title>Complete genome sequence and description of Salinispira pacifica gen. nov., sp. nov., a novel spirochaete isolated form a hypersaline microbial mat.</title>
        <authorList>
            <person name="Ben Hania W."/>
            <person name="Joseph M."/>
            <person name="Schumann P."/>
            <person name="Bunk B."/>
            <person name="Fiebig A."/>
            <person name="Sproer C."/>
            <person name="Klenk H.P."/>
            <person name="Fardeau M.L."/>
            <person name="Spring S."/>
        </authorList>
    </citation>
    <scope>NUCLEOTIDE SEQUENCE [LARGE SCALE GENOMIC DNA]</scope>
    <source>
        <strain evidence="3 4">L21-RPul-D2</strain>
    </source>
</reference>
<proteinExistence type="predicted"/>
<dbReference type="STRING" id="1307761.L21SP2_0118"/>
<name>V5WCR3_9SPIO</name>
<dbReference type="InterPro" id="IPR014048">
    <property type="entry name" value="MethylDNA_cys_MeTrfase_DNA-bd"/>
</dbReference>
<dbReference type="Proteomes" id="UP000018680">
    <property type="component" value="Chromosome"/>
</dbReference>
<dbReference type="InterPro" id="IPR052520">
    <property type="entry name" value="ATL_DNA_repair"/>
</dbReference>
<dbReference type="PANTHER" id="PTHR42942">
    <property type="entry name" value="6-O-METHYLGUANINE DNA METHYLTRANSFERASE"/>
    <property type="match status" value="1"/>
</dbReference>
<dbReference type="Gene3D" id="1.10.10.10">
    <property type="entry name" value="Winged helix-like DNA-binding domain superfamily/Winged helix DNA-binding domain"/>
    <property type="match status" value="1"/>
</dbReference>
<dbReference type="PATRIC" id="fig|1307761.3.peg.119"/>
<dbReference type="GO" id="GO:0032259">
    <property type="term" value="P:methylation"/>
    <property type="evidence" value="ECO:0007669"/>
    <property type="project" value="UniProtKB-KW"/>
</dbReference>
<keyword evidence="3" id="KW-0808">Transferase</keyword>
<evidence type="ECO:0000259" key="2">
    <source>
        <dbReference type="Pfam" id="PF01035"/>
    </source>
</evidence>
<keyword evidence="3" id="KW-0489">Methyltransferase</keyword>
<dbReference type="Pfam" id="PF01035">
    <property type="entry name" value="DNA_binding_1"/>
    <property type="match status" value="1"/>
</dbReference>
<sequence length="107" mass="11586">MTELTARIIEEIRAVPPGRVASYGEIARRAGNPRGARQVVRVLHSYSASCNLPWHRILGKDGKIRLPPGGGLEDQAALLSGEGIELKVSRNGEEIRVDMGRYGGITP</sequence>
<dbReference type="GO" id="GO:0006281">
    <property type="term" value="P:DNA repair"/>
    <property type="evidence" value="ECO:0007669"/>
    <property type="project" value="InterPro"/>
</dbReference>
<gene>
    <name evidence="3" type="ORF">L21SP2_0118</name>
</gene>
<evidence type="ECO:0000256" key="1">
    <source>
        <dbReference type="ARBA" id="ARBA00022763"/>
    </source>
</evidence>
<feature type="domain" description="Methylated-DNA-[protein]-cysteine S-methyltransferase DNA binding" evidence="2">
    <location>
        <begin position="5"/>
        <end position="84"/>
    </location>
</feature>
<dbReference type="KEGG" id="slr:L21SP2_0118"/>
<dbReference type="RefSeq" id="WP_024266495.1">
    <property type="nucleotide sequence ID" value="NC_023035.1"/>
</dbReference>
<dbReference type="SUPFAM" id="SSF46767">
    <property type="entry name" value="Methylated DNA-protein cysteine methyltransferase, C-terminal domain"/>
    <property type="match status" value="1"/>
</dbReference>
<evidence type="ECO:0000313" key="4">
    <source>
        <dbReference type="Proteomes" id="UP000018680"/>
    </source>
</evidence>
<dbReference type="eggNOG" id="COG3695">
    <property type="taxonomic scope" value="Bacteria"/>
</dbReference>
<dbReference type="GO" id="GO:0008168">
    <property type="term" value="F:methyltransferase activity"/>
    <property type="evidence" value="ECO:0007669"/>
    <property type="project" value="UniProtKB-KW"/>
</dbReference>
<protein>
    <submittedName>
        <fullName evidence="3">Methylated-DNA--protein-cysteine methyltransferase-related protein</fullName>
    </submittedName>
</protein>
<keyword evidence="4" id="KW-1185">Reference proteome</keyword>
<dbReference type="HOGENOM" id="CLU_000445_52_5_12"/>
<evidence type="ECO:0000313" key="3">
    <source>
        <dbReference type="EMBL" id="AHC13562.1"/>
    </source>
</evidence>
<dbReference type="InterPro" id="IPR036388">
    <property type="entry name" value="WH-like_DNA-bd_sf"/>
</dbReference>
<organism evidence="3 4">
    <name type="scientific">Salinispira pacifica</name>
    <dbReference type="NCBI Taxonomy" id="1307761"/>
    <lineage>
        <taxon>Bacteria</taxon>
        <taxon>Pseudomonadati</taxon>
        <taxon>Spirochaetota</taxon>
        <taxon>Spirochaetia</taxon>
        <taxon>Spirochaetales</taxon>
        <taxon>Spirochaetaceae</taxon>
        <taxon>Salinispira</taxon>
    </lineage>
</organism>
<dbReference type="EMBL" id="CP006939">
    <property type="protein sequence ID" value="AHC13562.1"/>
    <property type="molecule type" value="Genomic_DNA"/>
</dbReference>
<dbReference type="InterPro" id="IPR036217">
    <property type="entry name" value="MethylDNA_cys_MeTrfase_DNAb"/>
</dbReference>
<dbReference type="PANTHER" id="PTHR42942:SF1">
    <property type="entry name" value="ALKYLTRANSFERASE-LIKE PROTEIN 1"/>
    <property type="match status" value="1"/>
</dbReference>
<dbReference type="AlphaFoldDB" id="V5WCR3"/>
<keyword evidence="1" id="KW-0227">DNA damage</keyword>
<dbReference type="CDD" id="cd06445">
    <property type="entry name" value="ATase"/>
    <property type="match status" value="1"/>
</dbReference>